<dbReference type="PIRSF" id="PIRSF000190">
    <property type="entry name" value="Pyd_amn-ph_oxd"/>
    <property type="match status" value="1"/>
</dbReference>
<comment type="pathway">
    <text evidence="3">Cofactor metabolism; pyridoxal 5'-phosphate salvage; pyridoxal 5'-phosphate from pyridoxamine 5'-phosphate: step 1/1.</text>
</comment>
<evidence type="ECO:0000259" key="17">
    <source>
        <dbReference type="Pfam" id="PF10590"/>
    </source>
</evidence>
<name>A0AAD5Y9S5_9FUNG</name>
<feature type="domain" description="Pyridoxine 5'-phosphate oxidase dimerisation C-terminal" evidence="17">
    <location>
        <begin position="187"/>
        <end position="227"/>
    </location>
</feature>
<dbReference type="EC" id="1.4.3.5" evidence="7"/>
<evidence type="ECO:0000256" key="14">
    <source>
        <dbReference type="ARBA" id="ARBA00073441"/>
    </source>
</evidence>
<evidence type="ECO:0000256" key="15">
    <source>
        <dbReference type="ARBA" id="ARBA00077914"/>
    </source>
</evidence>
<dbReference type="SUPFAM" id="SSF50475">
    <property type="entry name" value="FMN-binding split barrel"/>
    <property type="match status" value="1"/>
</dbReference>
<dbReference type="FunFam" id="2.30.110.10:FF:000020">
    <property type="entry name" value="PNPO isoform 11"/>
    <property type="match status" value="1"/>
</dbReference>
<protein>
    <recommendedName>
        <fullName evidence="14">Pyridoxine-5'-phosphate oxidase</fullName>
        <ecNumber evidence="7">1.4.3.5</ecNumber>
    </recommendedName>
    <alternativeName>
        <fullName evidence="15">Pyridoxamine-phosphate oxidase</fullName>
    </alternativeName>
</protein>
<dbReference type="InterPro" id="IPR019740">
    <property type="entry name" value="Pyridox_Oxase_CS"/>
</dbReference>
<gene>
    <name evidence="18" type="ORF">HK103_001739</name>
</gene>
<dbReference type="InterPro" id="IPR019576">
    <property type="entry name" value="Pyridoxamine_oxidase_dimer_C"/>
</dbReference>
<keyword evidence="8" id="KW-0285">Flavoprotein</keyword>
<comment type="pathway">
    <text evidence="4">Cofactor metabolism; pyridoxal 5'-phosphate salvage; pyridoxal 5'-phosphate from pyridoxine 5'-phosphate: step 1/1.</text>
</comment>
<dbReference type="Pfam" id="PF10590">
    <property type="entry name" value="PNP_phzG_C"/>
    <property type="match status" value="1"/>
</dbReference>
<evidence type="ECO:0000256" key="11">
    <source>
        <dbReference type="ARBA" id="ARBA00023096"/>
    </source>
</evidence>
<dbReference type="InterPro" id="IPR012349">
    <property type="entry name" value="Split_barrel_FMN-bd"/>
</dbReference>
<dbReference type="PROSITE" id="PS01064">
    <property type="entry name" value="PYRIDOX_OXIDASE"/>
    <property type="match status" value="1"/>
</dbReference>
<evidence type="ECO:0000313" key="18">
    <source>
        <dbReference type="EMBL" id="KAJ3259848.1"/>
    </source>
</evidence>
<keyword evidence="19" id="KW-1185">Reference proteome</keyword>
<accession>A0AAD5Y9S5</accession>
<organism evidence="18 19">
    <name type="scientific">Boothiomyces macroporosus</name>
    <dbReference type="NCBI Taxonomy" id="261099"/>
    <lineage>
        <taxon>Eukaryota</taxon>
        <taxon>Fungi</taxon>
        <taxon>Fungi incertae sedis</taxon>
        <taxon>Chytridiomycota</taxon>
        <taxon>Chytridiomycota incertae sedis</taxon>
        <taxon>Chytridiomycetes</taxon>
        <taxon>Rhizophydiales</taxon>
        <taxon>Terramycetaceae</taxon>
        <taxon>Boothiomyces</taxon>
    </lineage>
</organism>
<comment type="cofactor">
    <cofactor evidence="1">
        <name>FMN</name>
        <dbReference type="ChEBI" id="CHEBI:58210"/>
    </cofactor>
</comment>
<keyword evidence="10" id="KW-0560">Oxidoreductase</keyword>
<dbReference type="AlphaFoldDB" id="A0AAD5Y9S5"/>
<evidence type="ECO:0000256" key="8">
    <source>
        <dbReference type="ARBA" id="ARBA00022630"/>
    </source>
</evidence>
<evidence type="ECO:0000256" key="10">
    <source>
        <dbReference type="ARBA" id="ARBA00023002"/>
    </source>
</evidence>
<comment type="function">
    <text evidence="2">Catalyzes the oxidation of either pyridoxine 5'-phosphate (PNP) or pyridoxamine 5'-phosphate (PMP) into pyridoxal 5'-phosphate (PLP).</text>
</comment>
<dbReference type="NCBIfam" id="TIGR00558">
    <property type="entry name" value="pdxH"/>
    <property type="match status" value="1"/>
</dbReference>
<dbReference type="Proteomes" id="UP001210925">
    <property type="component" value="Unassembled WGS sequence"/>
</dbReference>
<dbReference type="InterPro" id="IPR011576">
    <property type="entry name" value="Pyridox_Oxase_N"/>
</dbReference>
<evidence type="ECO:0000256" key="12">
    <source>
        <dbReference type="ARBA" id="ARBA00050530"/>
    </source>
</evidence>
<dbReference type="PANTHER" id="PTHR10851:SF0">
    <property type="entry name" value="PYRIDOXINE-5'-PHOSPHATE OXIDASE"/>
    <property type="match status" value="1"/>
</dbReference>
<comment type="caution">
    <text evidence="18">The sequence shown here is derived from an EMBL/GenBank/DDBJ whole genome shotgun (WGS) entry which is preliminary data.</text>
</comment>
<keyword evidence="11" id="KW-0664">Pyridoxine biosynthesis</keyword>
<dbReference type="GO" id="GO:0010181">
    <property type="term" value="F:FMN binding"/>
    <property type="evidence" value="ECO:0007669"/>
    <property type="project" value="InterPro"/>
</dbReference>
<proteinExistence type="inferred from homology"/>
<sequence>MVRRIGNSLLTIRKMDIHHVLADMRVNYTQGILVENEAPIEPYSLFDLWLKDAKQRDSSSEPNAVCLATCVNNRPSNRIVLLKHYDRNGFVFFTNYNSRKGKELTQNPNAAMTFWWGQRQVRVEGSVEKIDDSENDEYFYSRPKGSQIGAWASTQSSIIDSRKVLDDNEKLYSQKFEKEELKRPPHWGGFRLKPTQIEFWQGRPCRLHDRLLYTKKDDQWERVRLAP</sequence>
<evidence type="ECO:0000256" key="4">
    <source>
        <dbReference type="ARBA" id="ARBA00005037"/>
    </source>
</evidence>
<evidence type="ECO:0000259" key="16">
    <source>
        <dbReference type="Pfam" id="PF01243"/>
    </source>
</evidence>
<evidence type="ECO:0000256" key="2">
    <source>
        <dbReference type="ARBA" id="ARBA00003691"/>
    </source>
</evidence>
<dbReference type="Gene3D" id="2.30.110.10">
    <property type="entry name" value="Electron Transport, Fmn-binding Protein, Chain A"/>
    <property type="match status" value="1"/>
</dbReference>
<evidence type="ECO:0000256" key="13">
    <source>
        <dbReference type="ARBA" id="ARBA00052947"/>
    </source>
</evidence>
<dbReference type="GO" id="GO:0008615">
    <property type="term" value="P:pyridoxine biosynthetic process"/>
    <property type="evidence" value="ECO:0007669"/>
    <property type="project" value="UniProtKB-KW"/>
</dbReference>
<evidence type="ECO:0000256" key="3">
    <source>
        <dbReference type="ARBA" id="ARBA00004738"/>
    </source>
</evidence>
<evidence type="ECO:0000256" key="7">
    <source>
        <dbReference type="ARBA" id="ARBA00012801"/>
    </source>
</evidence>
<keyword evidence="9" id="KW-0288">FMN</keyword>
<reference evidence="18" key="1">
    <citation type="submission" date="2020-05" db="EMBL/GenBank/DDBJ databases">
        <title>Phylogenomic resolution of chytrid fungi.</title>
        <authorList>
            <person name="Stajich J.E."/>
            <person name="Amses K."/>
            <person name="Simmons R."/>
            <person name="Seto K."/>
            <person name="Myers J."/>
            <person name="Bonds A."/>
            <person name="Quandt C.A."/>
            <person name="Barry K."/>
            <person name="Liu P."/>
            <person name="Grigoriev I."/>
            <person name="Longcore J.E."/>
            <person name="James T.Y."/>
        </authorList>
    </citation>
    <scope>NUCLEOTIDE SEQUENCE</scope>
    <source>
        <strain evidence="18">PLAUS21</strain>
    </source>
</reference>
<comment type="catalytic activity">
    <reaction evidence="13">
        <text>pyridoxine 5'-phosphate + O2 = pyridoxal 5'-phosphate + H2O2</text>
        <dbReference type="Rhea" id="RHEA:15149"/>
        <dbReference type="ChEBI" id="CHEBI:15379"/>
        <dbReference type="ChEBI" id="CHEBI:16240"/>
        <dbReference type="ChEBI" id="CHEBI:58589"/>
        <dbReference type="ChEBI" id="CHEBI:597326"/>
        <dbReference type="EC" id="1.4.3.5"/>
    </reaction>
    <physiologicalReaction direction="left-to-right" evidence="13">
        <dbReference type="Rhea" id="RHEA:15150"/>
    </physiologicalReaction>
</comment>
<dbReference type="Pfam" id="PF01243">
    <property type="entry name" value="PNPOx_N"/>
    <property type="match status" value="1"/>
</dbReference>
<dbReference type="InterPro" id="IPR000659">
    <property type="entry name" value="Pyridox_Oxase"/>
</dbReference>
<dbReference type="EMBL" id="JADGKB010000015">
    <property type="protein sequence ID" value="KAJ3259848.1"/>
    <property type="molecule type" value="Genomic_DNA"/>
</dbReference>
<dbReference type="HAMAP" id="MF_01629">
    <property type="entry name" value="PdxH"/>
    <property type="match status" value="1"/>
</dbReference>
<evidence type="ECO:0000313" key="19">
    <source>
        <dbReference type="Proteomes" id="UP001210925"/>
    </source>
</evidence>
<dbReference type="GO" id="GO:0004733">
    <property type="term" value="F:pyridoxamine phosphate oxidase activity"/>
    <property type="evidence" value="ECO:0007669"/>
    <property type="project" value="UniProtKB-EC"/>
</dbReference>
<comment type="subunit">
    <text evidence="6">Homodimer.</text>
</comment>
<feature type="domain" description="Pyridoxamine 5'-phosphate oxidase N-terminal" evidence="16">
    <location>
        <begin position="55"/>
        <end position="166"/>
    </location>
</feature>
<evidence type="ECO:0000256" key="9">
    <source>
        <dbReference type="ARBA" id="ARBA00022643"/>
    </source>
</evidence>
<evidence type="ECO:0000256" key="5">
    <source>
        <dbReference type="ARBA" id="ARBA00007301"/>
    </source>
</evidence>
<comment type="similarity">
    <text evidence="5">Belongs to the pyridoxamine 5'-phosphate oxidase family.</text>
</comment>
<dbReference type="NCBIfam" id="NF004231">
    <property type="entry name" value="PRK05679.1"/>
    <property type="match status" value="1"/>
</dbReference>
<dbReference type="PANTHER" id="PTHR10851">
    <property type="entry name" value="PYRIDOXINE-5-PHOSPHATE OXIDASE"/>
    <property type="match status" value="1"/>
</dbReference>
<evidence type="ECO:0000256" key="6">
    <source>
        <dbReference type="ARBA" id="ARBA00011738"/>
    </source>
</evidence>
<comment type="catalytic activity">
    <reaction evidence="12">
        <text>pyridoxamine 5'-phosphate + O2 + H2O = pyridoxal 5'-phosphate + H2O2 + NH4(+)</text>
        <dbReference type="Rhea" id="RHEA:15817"/>
        <dbReference type="ChEBI" id="CHEBI:15377"/>
        <dbReference type="ChEBI" id="CHEBI:15379"/>
        <dbReference type="ChEBI" id="CHEBI:16240"/>
        <dbReference type="ChEBI" id="CHEBI:28938"/>
        <dbReference type="ChEBI" id="CHEBI:58451"/>
        <dbReference type="ChEBI" id="CHEBI:597326"/>
        <dbReference type="EC" id="1.4.3.5"/>
    </reaction>
    <physiologicalReaction direction="left-to-right" evidence="12">
        <dbReference type="Rhea" id="RHEA:15818"/>
    </physiologicalReaction>
</comment>
<evidence type="ECO:0000256" key="1">
    <source>
        <dbReference type="ARBA" id="ARBA00001917"/>
    </source>
</evidence>